<gene>
    <name evidence="1" type="ORF">C0Q70_05276</name>
</gene>
<dbReference type="OrthoDB" id="9999654at2759"/>
<protein>
    <submittedName>
        <fullName evidence="1">Uncharacterized protein</fullName>
    </submittedName>
</protein>
<reference evidence="1 2" key="1">
    <citation type="submission" date="2018-04" db="EMBL/GenBank/DDBJ databases">
        <title>The genome of golden apple snail Pomacea canaliculata provides insight into stress tolerance and invasive adaptation.</title>
        <authorList>
            <person name="Liu C."/>
            <person name="Liu B."/>
            <person name="Ren Y."/>
            <person name="Zhang Y."/>
            <person name="Wang H."/>
            <person name="Li S."/>
            <person name="Jiang F."/>
            <person name="Yin L."/>
            <person name="Zhang G."/>
            <person name="Qian W."/>
            <person name="Fan W."/>
        </authorList>
    </citation>
    <scope>NUCLEOTIDE SEQUENCE [LARGE SCALE GENOMIC DNA]</scope>
    <source>
        <strain evidence="1">SZHN2017</strain>
        <tissue evidence="1">Muscle</tissue>
    </source>
</reference>
<dbReference type="Proteomes" id="UP000245119">
    <property type="component" value="Linkage Group LG3"/>
</dbReference>
<proteinExistence type="predicted"/>
<dbReference type="EMBL" id="PZQS01000003">
    <property type="protein sequence ID" value="PVD34014.1"/>
    <property type="molecule type" value="Genomic_DNA"/>
</dbReference>
<name>A0A2T7PKT6_POMCA</name>
<accession>A0A2T7PKT6</accession>
<evidence type="ECO:0000313" key="2">
    <source>
        <dbReference type="Proteomes" id="UP000245119"/>
    </source>
</evidence>
<sequence length="224" mass="24147">MTRLHHYGQGQHGSHHAVLHAGRQSGAGNAGEHRSVRRAVAMRPSASSPTLGLKERHKQALRGLSTVLWSCLAARRGSGASLQALTCSLVSSGRLIVTAENRLLPASDVIDSGVCRAGAGGDDDPGDSGRERLITRRIFINDDLTAVCDAGPDGDSGISGRVRRAYWLYVIKDDLHDVRATCVVGFRERKVRRLFDDVWPSKTNQPSSTSGEEEACACVTTCFR</sequence>
<dbReference type="AlphaFoldDB" id="A0A2T7PKT6"/>
<comment type="caution">
    <text evidence="1">The sequence shown here is derived from an EMBL/GenBank/DDBJ whole genome shotgun (WGS) entry which is preliminary data.</text>
</comment>
<keyword evidence="2" id="KW-1185">Reference proteome</keyword>
<organism evidence="1 2">
    <name type="scientific">Pomacea canaliculata</name>
    <name type="common">Golden apple snail</name>
    <dbReference type="NCBI Taxonomy" id="400727"/>
    <lineage>
        <taxon>Eukaryota</taxon>
        <taxon>Metazoa</taxon>
        <taxon>Spiralia</taxon>
        <taxon>Lophotrochozoa</taxon>
        <taxon>Mollusca</taxon>
        <taxon>Gastropoda</taxon>
        <taxon>Caenogastropoda</taxon>
        <taxon>Architaenioglossa</taxon>
        <taxon>Ampullarioidea</taxon>
        <taxon>Ampullariidae</taxon>
        <taxon>Pomacea</taxon>
    </lineage>
</organism>
<evidence type="ECO:0000313" key="1">
    <source>
        <dbReference type="EMBL" id="PVD34014.1"/>
    </source>
</evidence>